<dbReference type="Pfam" id="PF00963">
    <property type="entry name" value="Cohesin"/>
    <property type="match status" value="1"/>
</dbReference>
<dbReference type="EMBL" id="VNJJ01000004">
    <property type="protein sequence ID" value="TVY01240.1"/>
    <property type="molecule type" value="Genomic_DNA"/>
</dbReference>
<feature type="domain" description="SLH" evidence="2">
    <location>
        <begin position="162"/>
        <end position="225"/>
    </location>
</feature>
<feature type="chain" id="PRO_5039400314" description="SLH domain-containing protein" evidence="1">
    <location>
        <begin position="34"/>
        <end position="341"/>
    </location>
</feature>
<keyword evidence="1" id="KW-0732">Signal</keyword>
<dbReference type="PANTHER" id="PTHR43308">
    <property type="entry name" value="OUTER MEMBRANE PROTEIN ALPHA-RELATED"/>
    <property type="match status" value="1"/>
</dbReference>
<dbReference type="InterPro" id="IPR002102">
    <property type="entry name" value="Cohesin_dom"/>
</dbReference>
<dbReference type="OrthoDB" id="504962at2"/>
<evidence type="ECO:0000313" key="4">
    <source>
        <dbReference type="Proteomes" id="UP000316330"/>
    </source>
</evidence>
<dbReference type="Proteomes" id="UP000316330">
    <property type="component" value="Unassembled WGS sequence"/>
</dbReference>
<dbReference type="InterPro" id="IPR008965">
    <property type="entry name" value="CBM2/CBM3_carb-bd_dom_sf"/>
</dbReference>
<organism evidence="3 4">
    <name type="scientific">Cohnella terricola</name>
    <dbReference type="NCBI Taxonomy" id="1289167"/>
    <lineage>
        <taxon>Bacteria</taxon>
        <taxon>Bacillati</taxon>
        <taxon>Bacillota</taxon>
        <taxon>Bacilli</taxon>
        <taxon>Bacillales</taxon>
        <taxon>Paenibacillaceae</taxon>
        <taxon>Cohnella</taxon>
    </lineage>
</organism>
<dbReference type="GO" id="GO:0030246">
    <property type="term" value="F:carbohydrate binding"/>
    <property type="evidence" value="ECO:0007669"/>
    <property type="project" value="InterPro"/>
</dbReference>
<proteinExistence type="predicted"/>
<reference evidence="3 4" key="1">
    <citation type="submission" date="2019-07" db="EMBL/GenBank/DDBJ databases">
        <authorList>
            <person name="Kim J."/>
        </authorList>
    </citation>
    <scope>NUCLEOTIDE SEQUENCE [LARGE SCALE GENOMIC DNA]</scope>
    <source>
        <strain evidence="3 4">G13</strain>
    </source>
</reference>
<evidence type="ECO:0000313" key="3">
    <source>
        <dbReference type="EMBL" id="TVY01240.1"/>
    </source>
</evidence>
<dbReference type="GO" id="GO:0000272">
    <property type="term" value="P:polysaccharide catabolic process"/>
    <property type="evidence" value="ECO:0007669"/>
    <property type="project" value="InterPro"/>
</dbReference>
<keyword evidence="4" id="KW-1185">Reference proteome</keyword>
<protein>
    <recommendedName>
        <fullName evidence="2">SLH domain-containing protein</fullName>
    </recommendedName>
</protein>
<evidence type="ECO:0000259" key="2">
    <source>
        <dbReference type="PROSITE" id="PS51272"/>
    </source>
</evidence>
<dbReference type="InterPro" id="IPR051465">
    <property type="entry name" value="Cell_Envelope_Struct_Comp"/>
</dbReference>
<dbReference type="CDD" id="cd08547">
    <property type="entry name" value="Type_II_cohesin"/>
    <property type="match status" value="1"/>
</dbReference>
<dbReference type="AlphaFoldDB" id="A0A559JMZ9"/>
<comment type="caution">
    <text evidence="3">The sequence shown here is derived from an EMBL/GenBank/DDBJ whole genome shotgun (WGS) entry which is preliminary data.</text>
</comment>
<feature type="domain" description="SLH" evidence="2">
    <location>
        <begin position="227"/>
        <end position="287"/>
    </location>
</feature>
<sequence length="341" mass="36583">MERGMKPMTRKLASLSMALLLCLPWMLPQTTRAAAPSYALIASDKADLGSEIQISVKGTNLSDVYAYEFNLEFDASRLKFKEANGAPQGFTVPPIVKGNRLTFAHTKVGEKPGDNGNLKFFTLTFKTIGGGNAAIEIKDVSLVNSKLEKTTQNAGVRISVAIGKALLKDMAGHWAEAAIQRAVKLGIVTGYSDGTFRPQAQITRTEFVAILARAKQLTLEETPELSFADASQIPAWARSSVSAAVKAQFISGYEDNTFRGNQPISRAEMVTIFARAFGLATDAAAKPAFADADQIPVYAQRYVTAAAEAGLISGKANNLFASNDKATRAEAVVTILRLIKS</sequence>
<evidence type="ECO:0000256" key="1">
    <source>
        <dbReference type="SAM" id="SignalP"/>
    </source>
</evidence>
<dbReference type="PANTHER" id="PTHR43308:SF5">
    <property type="entry name" value="S-LAYER PROTEIN _ PEPTIDOGLYCAN ENDO-BETA-N-ACETYLGLUCOSAMINIDASE"/>
    <property type="match status" value="1"/>
</dbReference>
<dbReference type="Pfam" id="PF00395">
    <property type="entry name" value="SLH"/>
    <property type="match status" value="3"/>
</dbReference>
<feature type="domain" description="SLH" evidence="2">
    <location>
        <begin position="289"/>
        <end position="341"/>
    </location>
</feature>
<accession>A0A559JMZ9</accession>
<feature type="signal peptide" evidence="1">
    <location>
        <begin position="1"/>
        <end position="33"/>
    </location>
</feature>
<name>A0A559JMZ9_9BACL</name>
<dbReference type="Gene3D" id="2.60.40.680">
    <property type="match status" value="1"/>
</dbReference>
<dbReference type="InterPro" id="IPR001119">
    <property type="entry name" value="SLH_dom"/>
</dbReference>
<dbReference type="PROSITE" id="PS51272">
    <property type="entry name" value="SLH"/>
    <property type="match status" value="3"/>
</dbReference>
<gene>
    <name evidence="3" type="ORF">FPZ45_08820</name>
</gene>
<dbReference type="SUPFAM" id="SSF49384">
    <property type="entry name" value="Carbohydrate-binding domain"/>
    <property type="match status" value="1"/>
</dbReference>